<evidence type="ECO:0008006" key="4">
    <source>
        <dbReference type="Google" id="ProtNLM"/>
    </source>
</evidence>
<dbReference type="RefSeq" id="WP_141165957.1">
    <property type="nucleotide sequence ID" value="NZ_VHLH01000006.1"/>
</dbReference>
<gene>
    <name evidence="2" type="ORF">FJU11_05145</name>
</gene>
<proteinExistence type="predicted"/>
<dbReference type="OrthoDB" id="7374881at2"/>
<evidence type="ECO:0000313" key="2">
    <source>
        <dbReference type="EMBL" id="TPW30396.1"/>
    </source>
</evidence>
<comment type="caution">
    <text evidence="2">The sequence shown here is derived from an EMBL/GenBank/DDBJ whole genome shotgun (WGS) entry which is preliminary data.</text>
</comment>
<feature type="region of interest" description="Disordered" evidence="1">
    <location>
        <begin position="1"/>
        <end position="44"/>
    </location>
</feature>
<name>A0A506UAJ8_9HYPH</name>
<keyword evidence="3" id="KW-1185">Reference proteome</keyword>
<feature type="compositionally biased region" description="Polar residues" evidence="1">
    <location>
        <begin position="21"/>
        <end position="32"/>
    </location>
</feature>
<dbReference type="Proteomes" id="UP000320314">
    <property type="component" value="Unassembled WGS sequence"/>
</dbReference>
<protein>
    <recommendedName>
        <fullName evidence="4">Lipoprotein</fullName>
    </recommendedName>
</protein>
<reference evidence="2 3" key="1">
    <citation type="submission" date="2019-06" db="EMBL/GenBank/DDBJ databases">
        <authorList>
            <person name="Li M."/>
        </authorList>
    </citation>
    <scope>NUCLEOTIDE SEQUENCE [LARGE SCALE GENOMIC DNA]</scope>
    <source>
        <strain evidence="2 3">BGMRC6574</strain>
    </source>
</reference>
<evidence type="ECO:0000256" key="1">
    <source>
        <dbReference type="SAM" id="MobiDB-lite"/>
    </source>
</evidence>
<accession>A0A506UAJ8</accession>
<dbReference type="AlphaFoldDB" id="A0A506UAJ8"/>
<organism evidence="2 3">
    <name type="scientific">Pararhizobium mangrovi</name>
    <dbReference type="NCBI Taxonomy" id="2590452"/>
    <lineage>
        <taxon>Bacteria</taxon>
        <taxon>Pseudomonadati</taxon>
        <taxon>Pseudomonadota</taxon>
        <taxon>Alphaproteobacteria</taxon>
        <taxon>Hyphomicrobiales</taxon>
        <taxon>Rhizobiaceae</taxon>
        <taxon>Rhizobium/Agrobacterium group</taxon>
        <taxon>Pararhizobium</taxon>
    </lineage>
</organism>
<sequence length="155" mass="16642">MAPKKAHTFPAAHSEPASEDVSASRSPTQTAPADQGSVRFTPVIGAPEDAIRPLSSELEAAAKRRGLAIRNHAGEPVDSILRGYFDASEDGGTTRIEYVWDVLDENGNRLHRIQGDEVVPDESGSAWGAGHAEAMRTIARKTIADYLAWRQHGSG</sequence>
<evidence type="ECO:0000313" key="3">
    <source>
        <dbReference type="Proteomes" id="UP000320314"/>
    </source>
</evidence>
<dbReference type="EMBL" id="VHLH01000006">
    <property type="protein sequence ID" value="TPW30396.1"/>
    <property type="molecule type" value="Genomic_DNA"/>
</dbReference>